<dbReference type="Pfam" id="PF05076">
    <property type="entry name" value="SUFU"/>
    <property type="match status" value="1"/>
</dbReference>
<sequence length="355" mass="37890">MVDEIEIEDDGAPGWDAIDAALKAVYPTQAPQHYGPVLRSLLGGEDPLDGISAYWNDAPLPHWHFVSYGFSELYEKESDDPATSGYGFELSVRVAAAAGSEPPAWAMNFLQNLARYVFANGKVFQQGHYLNAGGPIAADTDTLLRHVAFMRDPQLPPRETPNGSLAFLQVIGLADDEMEAVKRWSTTGVLEALLPKMPLWIIDIARGSLLDDPALAAAVAEGAAREGSHTAYLFLEKLGGSVQGEGADQQLTVTLGARQVESLLALLPARLLFGQPLTLVGNDRQITLSPAAVNALVVEGDALDCQLAPATVQALVATVMPRRGTYAITGWPALQVVVEPSELRDAEGTVVEIVG</sequence>
<dbReference type="InterPro" id="IPR037181">
    <property type="entry name" value="SUFU_N"/>
</dbReference>
<dbReference type="RefSeq" id="WP_259261123.1">
    <property type="nucleotide sequence ID" value="NZ_JANUEK010000006.1"/>
</dbReference>
<dbReference type="InterPro" id="IPR020941">
    <property type="entry name" value="SUFU-like_domain"/>
</dbReference>
<name>A0AAW5PJG5_9GAMM</name>
<dbReference type="AlphaFoldDB" id="A0AAW5PJG5"/>
<dbReference type="SUPFAM" id="SSF103359">
    <property type="entry name" value="Suppressor of Fused, N-terminal domain"/>
    <property type="match status" value="1"/>
</dbReference>
<protein>
    <recommendedName>
        <fullName evidence="1">Suppressor of fused-like domain-containing protein</fullName>
    </recommendedName>
</protein>
<accession>A0AAW5PJG5</accession>
<dbReference type="InterPro" id="IPR007768">
    <property type="entry name" value="Suppressor_of_fused"/>
</dbReference>
<proteinExistence type="predicted"/>
<reference evidence="2" key="1">
    <citation type="submission" date="2022-08" db="EMBL/GenBank/DDBJ databases">
        <title>Genomic analyses of the natural microbiome of Caenorhabditis elegans.</title>
        <authorList>
            <person name="Samuel B."/>
        </authorList>
    </citation>
    <scope>NUCLEOTIDE SEQUENCE</scope>
    <source>
        <strain evidence="2">BIGb0277</strain>
    </source>
</reference>
<evidence type="ECO:0000313" key="3">
    <source>
        <dbReference type="Proteomes" id="UP001320691"/>
    </source>
</evidence>
<evidence type="ECO:0000313" key="2">
    <source>
        <dbReference type="EMBL" id="MCS4280445.1"/>
    </source>
</evidence>
<evidence type="ECO:0000259" key="1">
    <source>
        <dbReference type="Pfam" id="PF05076"/>
    </source>
</evidence>
<dbReference type="GO" id="GO:0005737">
    <property type="term" value="C:cytoplasm"/>
    <property type="evidence" value="ECO:0007669"/>
    <property type="project" value="TreeGrafter"/>
</dbReference>
<dbReference type="InterPro" id="IPR017429">
    <property type="entry name" value="Suppressor_of_fused_bac"/>
</dbReference>
<dbReference type="Proteomes" id="UP001320691">
    <property type="component" value="Unassembled WGS sequence"/>
</dbReference>
<dbReference type="PANTHER" id="PTHR10928:SF2">
    <property type="entry name" value="SUPPRESSOR OF FUSED HOMOLOG"/>
    <property type="match status" value="1"/>
</dbReference>
<feature type="domain" description="Suppressor of fused-like" evidence="1">
    <location>
        <begin position="44"/>
        <end position="206"/>
    </location>
</feature>
<organism evidence="2 3">
    <name type="scientific">Stenotrophomonas rhizophila</name>
    <dbReference type="NCBI Taxonomy" id="216778"/>
    <lineage>
        <taxon>Bacteria</taxon>
        <taxon>Pseudomonadati</taxon>
        <taxon>Pseudomonadota</taxon>
        <taxon>Gammaproteobacteria</taxon>
        <taxon>Lysobacterales</taxon>
        <taxon>Lysobacteraceae</taxon>
        <taxon>Stenotrophomonas</taxon>
    </lineage>
</organism>
<gene>
    <name evidence="2" type="ORF">M2412_002439</name>
</gene>
<dbReference type="PIRSF" id="PIRSF038192">
    <property type="entry name" value="Txn_reg_BtrU_prd"/>
    <property type="match status" value="1"/>
</dbReference>
<dbReference type="PANTHER" id="PTHR10928">
    <property type="entry name" value="SUPPRESSOR OF FUSED"/>
    <property type="match status" value="1"/>
</dbReference>
<dbReference type="EMBL" id="JANUEK010000006">
    <property type="protein sequence ID" value="MCS4280445.1"/>
    <property type="molecule type" value="Genomic_DNA"/>
</dbReference>
<comment type="caution">
    <text evidence="2">The sequence shown here is derived from an EMBL/GenBank/DDBJ whole genome shotgun (WGS) entry which is preliminary data.</text>
</comment>